<reference evidence="1" key="1">
    <citation type="submission" date="2013-07" db="EMBL/GenBank/DDBJ databases">
        <title>The genome of an arbuscular mycorrhizal fungus provides insights into the evolution of the oldest plant symbiosis.</title>
        <authorList>
            <consortium name="DOE Joint Genome Institute"/>
            <person name="Tisserant E."/>
            <person name="Malbreil M."/>
            <person name="Kuo A."/>
            <person name="Kohler A."/>
            <person name="Symeonidi A."/>
            <person name="Balestrini R."/>
            <person name="Charron P."/>
            <person name="Duensing N."/>
            <person name="Frei-dit-Frey N."/>
            <person name="Gianinazzi-Pearson V."/>
            <person name="Gilbert B."/>
            <person name="Handa Y."/>
            <person name="Hijri M."/>
            <person name="Kaul R."/>
            <person name="Kawaguchi M."/>
            <person name="Krajinski F."/>
            <person name="Lammers P."/>
            <person name="Lapierre D."/>
            <person name="Masclaux F.G."/>
            <person name="Murat C."/>
            <person name="Morin E."/>
            <person name="Ndikumana S."/>
            <person name="Pagni M."/>
            <person name="Petitpierre D."/>
            <person name="Requena N."/>
            <person name="Rosikiewicz P."/>
            <person name="Riley R."/>
            <person name="Saito K."/>
            <person name="San Clemente H."/>
            <person name="Shapiro H."/>
            <person name="van Tuinen D."/>
            <person name="Becard G."/>
            <person name="Bonfante P."/>
            <person name="Paszkowski U."/>
            <person name="Shachar-Hill Y."/>
            <person name="Young J.P."/>
            <person name="Sanders I.R."/>
            <person name="Henrissat B."/>
            <person name="Rensing S.A."/>
            <person name="Grigoriev I.V."/>
            <person name="Corradi N."/>
            <person name="Roux C."/>
            <person name="Martin F."/>
        </authorList>
    </citation>
    <scope>NUCLEOTIDE SEQUENCE</scope>
    <source>
        <strain evidence="1">DAOM 197198</strain>
    </source>
</reference>
<accession>U9SJ51</accession>
<evidence type="ECO:0000313" key="1">
    <source>
        <dbReference type="EMBL" id="ERZ95904.1"/>
    </source>
</evidence>
<name>U9SJ51_RHIID</name>
<sequence>MIKTLQPAYNLLPTRQILSGTLLQAELARVNLRIYNELAKETNCTIALWDHTAELSLKIIHQFSIYGALRAALI</sequence>
<organism evidence="1">
    <name type="scientific">Rhizophagus irregularis (strain DAOM 181602 / DAOM 197198 / MUCL 43194)</name>
    <name type="common">Arbuscular mycorrhizal fungus</name>
    <name type="synonym">Glomus intraradices</name>
    <dbReference type="NCBI Taxonomy" id="747089"/>
    <lineage>
        <taxon>Eukaryota</taxon>
        <taxon>Fungi</taxon>
        <taxon>Fungi incertae sedis</taxon>
        <taxon>Mucoromycota</taxon>
        <taxon>Glomeromycotina</taxon>
        <taxon>Glomeromycetes</taxon>
        <taxon>Glomerales</taxon>
        <taxon>Glomeraceae</taxon>
        <taxon>Rhizophagus</taxon>
    </lineage>
</organism>
<protein>
    <submittedName>
        <fullName evidence="1">Uncharacterized protein</fullName>
    </submittedName>
</protein>
<dbReference type="AlphaFoldDB" id="U9SJ51"/>
<gene>
    <name evidence="1" type="ORF">GLOINDRAFT_13156</name>
</gene>
<proteinExistence type="predicted"/>
<dbReference type="HOGENOM" id="CLU_2689095_0_0_1"/>
<dbReference type="EMBL" id="KI300870">
    <property type="protein sequence ID" value="ERZ95904.1"/>
    <property type="molecule type" value="Genomic_DNA"/>
</dbReference>